<dbReference type="Proteomes" id="UP000615446">
    <property type="component" value="Unassembled WGS sequence"/>
</dbReference>
<comment type="caution">
    <text evidence="2">The sequence shown here is derived from an EMBL/GenBank/DDBJ whole genome shotgun (WGS) entry which is preliminary data.</text>
</comment>
<evidence type="ECO:0000313" key="4">
    <source>
        <dbReference type="Proteomes" id="UP000247702"/>
    </source>
</evidence>
<name>A0A2Z6REU7_9GLOM</name>
<accession>A0A2Z6REU7</accession>
<gene>
    <name evidence="3" type="ORF">RCL2_001197000</name>
    <name evidence="2" type="ORF">RclHR1_02680003</name>
</gene>
<feature type="domain" description="DUF7431" evidence="1">
    <location>
        <begin position="302"/>
        <end position="536"/>
    </location>
</feature>
<evidence type="ECO:0000259" key="1">
    <source>
        <dbReference type="Pfam" id="PF24209"/>
    </source>
</evidence>
<reference evidence="3" key="2">
    <citation type="submission" date="2019-10" db="EMBL/GenBank/DDBJ databases">
        <title>Conservation and host-specific expression of non-tandemly repeated heterogenous ribosome RNA gene in arbuscular mycorrhizal fungi.</title>
        <authorList>
            <person name="Maeda T."/>
            <person name="Kobayashi Y."/>
            <person name="Nakagawa T."/>
            <person name="Ezawa T."/>
            <person name="Yamaguchi K."/>
            <person name="Bino T."/>
            <person name="Nishimoto Y."/>
            <person name="Shigenobu S."/>
            <person name="Kawaguchi M."/>
        </authorList>
    </citation>
    <scope>NUCLEOTIDE SEQUENCE</scope>
    <source>
        <strain evidence="3">HR1</strain>
    </source>
</reference>
<dbReference type="OrthoDB" id="2417785at2759"/>
<dbReference type="AlphaFoldDB" id="A0A2Z6REU7"/>
<proteinExistence type="predicted"/>
<dbReference type="InterPro" id="IPR055854">
    <property type="entry name" value="DUF7431"/>
</dbReference>
<dbReference type="EMBL" id="BEXD01001868">
    <property type="protein sequence ID" value="GBB96069.1"/>
    <property type="molecule type" value="Genomic_DNA"/>
</dbReference>
<evidence type="ECO:0000313" key="3">
    <source>
        <dbReference type="EMBL" id="GES84879.1"/>
    </source>
</evidence>
<dbReference type="Proteomes" id="UP000247702">
    <property type="component" value="Unassembled WGS sequence"/>
</dbReference>
<evidence type="ECO:0000313" key="2">
    <source>
        <dbReference type="EMBL" id="GBB96069.1"/>
    </source>
</evidence>
<reference evidence="2 4" key="1">
    <citation type="submission" date="2017-11" db="EMBL/GenBank/DDBJ databases">
        <title>The genome of Rhizophagus clarus HR1 reveals common genetic basis of auxotrophy among arbuscular mycorrhizal fungi.</title>
        <authorList>
            <person name="Kobayashi Y."/>
        </authorList>
    </citation>
    <scope>NUCLEOTIDE SEQUENCE [LARGE SCALE GENOMIC DNA]</scope>
    <source>
        <strain evidence="2 4">HR1</strain>
    </source>
</reference>
<dbReference type="EMBL" id="BLAL01000086">
    <property type="protein sequence ID" value="GES84879.1"/>
    <property type="molecule type" value="Genomic_DNA"/>
</dbReference>
<dbReference type="Pfam" id="PF24209">
    <property type="entry name" value="DUF7431"/>
    <property type="match status" value="1"/>
</dbReference>
<protein>
    <recommendedName>
        <fullName evidence="1">DUF7431 domain-containing protein</fullName>
    </recommendedName>
</protein>
<organism evidence="2 4">
    <name type="scientific">Rhizophagus clarus</name>
    <dbReference type="NCBI Taxonomy" id="94130"/>
    <lineage>
        <taxon>Eukaryota</taxon>
        <taxon>Fungi</taxon>
        <taxon>Fungi incertae sedis</taxon>
        <taxon>Mucoromycota</taxon>
        <taxon>Glomeromycotina</taxon>
        <taxon>Glomeromycetes</taxon>
        <taxon>Glomerales</taxon>
        <taxon>Glomeraceae</taxon>
        <taxon>Rhizophagus</taxon>
    </lineage>
</organism>
<keyword evidence="4" id="KW-1185">Reference proteome</keyword>
<sequence>MDKIEVVKTINVQQLYNEIDIVPTAKLSEFREKLEKTNQIDDKLSFSQKFDGDVVEISRGNEDDFKLEDIIGESSNVYLVNATTTCWKFLNKLHQLDKGWMINSKEIERVKERAFILQSANMNELDSREVTVSCVKVVKATDQYSFFISDSNDNFAGLLEIKNKNGSPSKFNVYEKACFEIDKLKPNKTFIDEVNDAIKDVIKDENFENFEEIAKKFEDITNKYGRFIPTKIIFGSREKNTKYCRNWDYIEFRDQKSIFQCVDASLREKIYSLFGKKILHSGITIESVERDDKGNKDDENINDNYKVKTLPSEVSKFISNNTDCTIFATAVGMNDYYHCQILTSPDKVPELIIHRLKEERNDRKILVGWMVVGHDTDLKSIFSKSKETKDMKLNVLRKNYIPYDESYNKMFELELDLPNHYCVGIPVLDKKDLLIGHYFSKEYKELRTFAYSFKEEKCVKLPAFSFDVLFIPKPERNDDEKKISDIPLEKKMITVENHYNKFKNFPKFISLYSEKSENEQILLNQQLTQIKVKFLNKNSSKISARDLKCSSFIPFESDSKPDEYYKDQEQDYLGRIQNAFSYFKKMFPTTRDIPPEAGQPIVRDIPSETGQPIARSIPIEVDTTGTRSIPIEVDTTGTRSITAGNREAEHTTSTRGIAVGKAKRKRCGCF</sequence>